<keyword evidence="2" id="KW-1185">Reference proteome</keyword>
<dbReference type="EMBL" id="CBTK010000223">
    <property type="protein sequence ID" value="CDH45896.1"/>
    <property type="molecule type" value="Genomic_DNA"/>
</dbReference>
<organism evidence="1 2">
    <name type="scientific">Candidatus Contendobacter odensis Run_B_J11</name>
    <dbReference type="NCBI Taxonomy" id="1400861"/>
    <lineage>
        <taxon>Bacteria</taxon>
        <taxon>Pseudomonadati</taxon>
        <taxon>Pseudomonadota</taxon>
        <taxon>Gammaproteobacteria</taxon>
        <taxon>Candidatus Competibacteraceae</taxon>
        <taxon>Candidatus Contendibacter</taxon>
    </lineage>
</organism>
<reference evidence="1 2" key="1">
    <citation type="journal article" date="2014" name="ISME J.">
        <title>Candidatus Competibacter-lineage genomes retrieved from metagenomes reveal functional metabolic diversity.</title>
        <authorList>
            <person name="McIlroy S.J."/>
            <person name="Albertsen M."/>
            <person name="Andresen E.K."/>
            <person name="Saunders A.M."/>
            <person name="Kristiansen R."/>
            <person name="Stokholm-Bjerregaard M."/>
            <person name="Nielsen K.L."/>
            <person name="Nielsen P.H."/>
        </authorList>
    </citation>
    <scope>NUCLEOTIDE SEQUENCE [LARGE SCALE GENOMIC DNA]</scope>
    <source>
        <strain evidence="1 2">Run_B_J11</strain>
    </source>
</reference>
<dbReference type="AlphaFoldDB" id="A0A7U7GD06"/>
<proteinExistence type="predicted"/>
<accession>A0A7U7GD06</accession>
<dbReference type="Proteomes" id="UP000019184">
    <property type="component" value="Unassembled WGS sequence"/>
</dbReference>
<comment type="caution">
    <text evidence="1">The sequence shown here is derived from an EMBL/GenBank/DDBJ whole genome shotgun (WGS) entry which is preliminary data.</text>
</comment>
<name>A0A7U7GD06_9GAMM</name>
<evidence type="ECO:0000313" key="1">
    <source>
        <dbReference type="EMBL" id="CDH45896.1"/>
    </source>
</evidence>
<gene>
    <name evidence="1" type="ORF">BN874_30028</name>
</gene>
<evidence type="ECO:0000313" key="2">
    <source>
        <dbReference type="Proteomes" id="UP000019184"/>
    </source>
</evidence>
<protein>
    <submittedName>
        <fullName evidence="1">Uncharacterized protein</fullName>
    </submittedName>
</protein>
<sequence>MRFVAAGTDDGGGRVADVFRIRPLSFAQQEVEPARLFTHFQQGMAHLLAEDLEIPNRFGIGGGDLQHLAAVQPSEGFFGFENWQRTVQPGGIKFGVNRGHGILISRRWVAKFASVGR</sequence>